<dbReference type="AlphaFoldDB" id="A0A095TP34"/>
<sequence length="444" mass="50207">MLLWVPAAQANTDCEEGYFALQQTLKQAGIEDAQAQTLPEHPHLGINRWLAYLQQQAETPAQQQQWIRLATEKAWQDQSLMIQRLPPEGNVTPAAAMALLQRCLPILAARTDFTQLPEASVPDSYATWLRAVGIYPLTAWLATGSINNYHQEMSARFSQPAPKPQRQYVPPTAVGFPVAPSSLSENPLQIPLPNAMQRQALLLNYAPVLMVADEQPWNQPGRIELNENGDPAVYTREHVSYTWISWTRYREQNLLQLNYQFWFSERPKSSWLDGYGGELDGLIWRVTLKPDGRVLYYDSIHPCGCYHKVYPVEPTLKQAAIEGDKPVFYPHPVADAYEQRISLMLAPDTHYVVRIGSAEEQLPTDSYGFVDADSLRALPRRDGQVGSLFNGNGLVPESKRGERWYLWPMGVPSAGAMRQPGEHAIAFKGRRHFDEPTLTDILFE</sequence>
<protein>
    <submittedName>
        <fullName evidence="1">Uncharacterized protein</fullName>
    </submittedName>
</protein>
<proteinExistence type="predicted"/>
<gene>
    <name evidence="1" type="ORF">Y5S_02678</name>
</gene>
<evidence type="ECO:0000313" key="2">
    <source>
        <dbReference type="Proteomes" id="UP000029444"/>
    </source>
</evidence>
<evidence type="ECO:0000313" key="1">
    <source>
        <dbReference type="EMBL" id="KGD64138.1"/>
    </source>
</evidence>
<reference evidence="1 2" key="1">
    <citation type="submission" date="2012-09" db="EMBL/GenBank/DDBJ databases">
        <title>Genome Sequence of alkane-degrading Bacterium Alcanivorax sp. 19-m-6.</title>
        <authorList>
            <person name="Lai Q."/>
            <person name="Shao Z."/>
        </authorList>
    </citation>
    <scope>NUCLEOTIDE SEQUENCE [LARGE SCALE GENOMIC DNA]</scope>
    <source>
        <strain evidence="1 2">19-m-6</strain>
    </source>
</reference>
<dbReference type="Proteomes" id="UP000029444">
    <property type="component" value="Unassembled WGS sequence"/>
</dbReference>
<keyword evidence="2" id="KW-1185">Reference proteome</keyword>
<dbReference type="EMBL" id="ARXV01000011">
    <property type="protein sequence ID" value="KGD64138.1"/>
    <property type="molecule type" value="Genomic_DNA"/>
</dbReference>
<accession>A0A095TP34</accession>
<name>A0A095TP34_9GAMM</name>
<dbReference type="eggNOG" id="ENOG502Z7KU">
    <property type="taxonomic scope" value="Bacteria"/>
</dbReference>
<dbReference type="STRING" id="1177154.Y5S_02678"/>
<organism evidence="1 2">
    <name type="scientific">Alcanivorax nanhaiticus</name>
    <dbReference type="NCBI Taxonomy" id="1177154"/>
    <lineage>
        <taxon>Bacteria</taxon>
        <taxon>Pseudomonadati</taxon>
        <taxon>Pseudomonadota</taxon>
        <taxon>Gammaproteobacteria</taxon>
        <taxon>Oceanospirillales</taxon>
        <taxon>Alcanivoracaceae</taxon>
        <taxon>Alcanivorax</taxon>
    </lineage>
</organism>
<comment type="caution">
    <text evidence="1">The sequence shown here is derived from an EMBL/GenBank/DDBJ whole genome shotgun (WGS) entry which is preliminary data.</text>
</comment>
<dbReference type="PATRIC" id="fig|1177154.3.peg.2711"/>